<dbReference type="PANTHER" id="PTHR47936">
    <property type="entry name" value="PPR_LONG DOMAIN-CONTAINING PROTEIN"/>
    <property type="match status" value="1"/>
</dbReference>
<feature type="signal peptide" evidence="3">
    <location>
        <begin position="1"/>
        <end position="30"/>
    </location>
</feature>
<dbReference type="EMBL" id="CAUJNA010000680">
    <property type="protein sequence ID" value="CAJ1380064.1"/>
    <property type="molecule type" value="Genomic_DNA"/>
</dbReference>
<reference evidence="4" key="1">
    <citation type="submission" date="2023-08" db="EMBL/GenBank/DDBJ databases">
        <authorList>
            <person name="Chen Y."/>
            <person name="Shah S."/>
            <person name="Dougan E. K."/>
            <person name="Thang M."/>
            <person name="Chan C."/>
        </authorList>
    </citation>
    <scope>NUCLEOTIDE SEQUENCE</scope>
</reference>
<evidence type="ECO:0000313" key="5">
    <source>
        <dbReference type="Proteomes" id="UP001178507"/>
    </source>
</evidence>
<feature type="compositionally biased region" description="Low complexity" evidence="2">
    <location>
        <begin position="810"/>
        <end position="829"/>
    </location>
</feature>
<feature type="chain" id="PRO_5041463838" evidence="3">
    <location>
        <begin position="31"/>
        <end position="913"/>
    </location>
</feature>
<feature type="region of interest" description="Disordered" evidence="2">
    <location>
        <begin position="293"/>
        <end position="332"/>
    </location>
</feature>
<name>A0AA36I2W5_9DINO</name>
<evidence type="ECO:0000313" key="4">
    <source>
        <dbReference type="EMBL" id="CAJ1380064.1"/>
    </source>
</evidence>
<feature type="region of interest" description="Disordered" evidence="2">
    <location>
        <begin position="539"/>
        <end position="568"/>
    </location>
</feature>
<dbReference type="PANTHER" id="PTHR47936:SF1">
    <property type="entry name" value="PENTATRICOPEPTIDE REPEAT-CONTAINING PROTEIN GUN1, CHLOROPLASTIC"/>
    <property type="match status" value="1"/>
</dbReference>
<dbReference type="Pfam" id="PF01535">
    <property type="entry name" value="PPR"/>
    <property type="match status" value="1"/>
</dbReference>
<evidence type="ECO:0000256" key="3">
    <source>
        <dbReference type="SAM" id="SignalP"/>
    </source>
</evidence>
<dbReference type="InterPro" id="IPR011990">
    <property type="entry name" value="TPR-like_helical_dom_sf"/>
</dbReference>
<dbReference type="AlphaFoldDB" id="A0AA36I2W5"/>
<accession>A0AA36I2W5</accession>
<organism evidence="4 5">
    <name type="scientific">Effrenium voratum</name>
    <dbReference type="NCBI Taxonomy" id="2562239"/>
    <lineage>
        <taxon>Eukaryota</taxon>
        <taxon>Sar</taxon>
        <taxon>Alveolata</taxon>
        <taxon>Dinophyceae</taxon>
        <taxon>Suessiales</taxon>
        <taxon>Symbiodiniaceae</taxon>
        <taxon>Effrenium</taxon>
    </lineage>
</organism>
<keyword evidence="1" id="KW-0677">Repeat</keyword>
<evidence type="ECO:0000256" key="1">
    <source>
        <dbReference type="ARBA" id="ARBA00022737"/>
    </source>
</evidence>
<dbReference type="Proteomes" id="UP001178507">
    <property type="component" value="Unassembled WGS sequence"/>
</dbReference>
<keyword evidence="5" id="KW-1185">Reference proteome</keyword>
<protein>
    <submittedName>
        <fullName evidence="4">Uncharacterized protein</fullName>
    </submittedName>
</protein>
<proteinExistence type="predicted"/>
<gene>
    <name evidence="4" type="ORF">EVOR1521_LOCUS8113</name>
</gene>
<dbReference type="Gene3D" id="1.25.40.10">
    <property type="entry name" value="Tetratricopeptide repeat domain"/>
    <property type="match status" value="3"/>
</dbReference>
<feature type="region of interest" description="Disordered" evidence="2">
    <location>
        <begin position="808"/>
        <end position="829"/>
    </location>
</feature>
<keyword evidence="3" id="KW-0732">Signal</keyword>
<evidence type="ECO:0000256" key="2">
    <source>
        <dbReference type="SAM" id="MobiDB-lite"/>
    </source>
</evidence>
<sequence length="913" mass="98990">MRRRLFCEDRFIAAVLSLLLLGGGMCRGFAAPNAAADAPYKKAIEALGQEDWQAALVLFTDMCEMDPAAALNAPTFGAALNVTGAAQQWLQVMGLLQEAQNREVQLDAEIYRTAARAFAEALAWQQAVLLLETAPEAGLLPSVVEACGRAGQPVADFLAGPLDSDLGLQVLKSLRDLSFWQDAMQVLARMRGQRLALGADHFVEAMAACDPGCRERVLGSPEGATSRPLEVIRLFAAAKAFGVEGSTRFYQAALGGSCFWAWALYVLDDMEANGFAPEAEDLNVLLKALATAQPEEPRQRTAQQTAAARARKVLRAKTEPPSKGVRPSRVKHSPVVVWDSPQPRAPPQFLDETAQALAPAEMRRNEPYVGGPFRKWQMALSMLQKFDAYGISAETDSFNHIISACTRAQELAPCRGLLDMMRGQGVPLNTVTCDRLIGGCCEKGLWEQALLLLDRAKFLQLAGGSTFQQGLKACARGRQPRLAIALLDEMDRGGSAEGVTGAALDAAMATCAKCHLWVQVLALLHQLKRRNLGTRPATYAAAVEPSPESGSRAERPEEPITQESYAGSGPWENALELLEEAKSCSQADGRVFAGAVAACGDRWQLILSAVVSMRELRIAPERDTYSDLLRSFQLVGRSAEAAMFLEAPLVEEERIGEPKAAEEKGGWFWEKQPPAMFRGNVQSVRSGSAAPVGDRYNKEPIPDEDWWLRGNNRAKLLTTAPFTFYDGNPLGKKNFQAQCVGPDHSRRVAQQLGRIGHSFSEANLQVLKEDPTARRYMSHRYAELMGSVGHCSRSTPWLPGTERLERRPKASAYAPANNAPSAPANAPNAANAAKLPTVKLPKAEMRRTMDGSTIVVLQSPQLLRKLPQSGCANYAKEKEAPCTASGRIPGFLAARKGGGAALWPGQRELTALP</sequence>
<dbReference type="InterPro" id="IPR002885">
    <property type="entry name" value="PPR_rpt"/>
</dbReference>
<comment type="caution">
    <text evidence="4">The sequence shown here is derived from an EMBL/GenBank/DDBJ whole genome shotgun (WGS) entry which is preliminary data.</text>
</comment>